<dbReference type="OrthoDB" id="3627085at2"/>
<dbReference type="Gene3D" id="1.10.287.1060">
    <property type="entry name" value="ESAT-6-like"/>
    <property type="match status" value="1"/>
</dbReference>
<dbReference type="EMBL" id="QGSZ01000198">
    <property type="protein sequence ID" value="RQX02998.1"/>
    <property type="molecule type" value="Genomic_DNA"/>
</dbReference>
<organism evidence="1 2">
    <name type="scientific">Micromonospora inaquosa</name>
    <dbReference type="NCBI Taxonomy" id="2203716"/>
    <lineage>
        <taxon>Bacteria</taxon>
        <taxon>Bacillati</taxon>
        <taxon>Actinomycetota</taxon>
        <taxon>Actinomycetes</taxon>
        <taxon>Micromonosporales</taxon>
        <taxon>Micromonosporaceae</taxon>
        <taxon>Micromonospora</taxon>
    </lineage>
</organism>
<protein>
    <recommendedName>
        <fullName evidence="3">ESX-1 secretion-associated protein</fullName>
    </recommendedName>
</protein>
<keyword evidence="2" id="KW-1185">Reference proteome</keyword>
<evidence type="ECO:0000313" key="2">
    <source>
        <dbReference type="Proteomes" id="UP000282312"/>
    </source>
</evidence>
<dbReference type="RefSeq" id="WP_124772874.1">
    <property type="nucleotide sequence ID" value="NZ_QGSZ01000198.1"/>
</dbReference>
<evidence type="ECO:0008006" key="3">
    <source>
        <dbReference type="Google" id="ProtNLM"/>
    </source>
</evidence>
<gene>
    <name evidence="1" type="ORF">DLJ59_13630</name>
</gene>
<dbReference type="AlphaFoldDB" id="A0A3N9WQ76"/>
<dbReference type="Proteomes" id="UP000282312">
    <property type="component" value="Unassembled WGS sequence"/>
</dbReference>
<sequence>MDPNQIRGQGIALGHVGQSFGDQLGQFRAGLSAYEGAWGDDTIGGLIGAAYNVVSQWAFECWKEVADELSSAGQDLAGMASAYEETDQKAAEDLGRLQELLG</sequence>
<comment type="caution">
    <text evidence="1">The sequence shown here is derived from an EMBL/GenBank/DDBJ whole genome shotgun (WGS) entry which is preliminary data.</text>
</comment>
<accession>A0A3N9WQ76</accession>
<name>A0A3N9WQ76_9ACTN</name>
<evidence type="ECO:0000313" key="1">
    <source>
        <dbReference type="EMBL" id="RQX02998.1"/>
    </source>
</evidence>
<reference evidence="1 2" key="1">
    <citation type="submission" date="2018-05" db="EMBL/GenBank/DDBJ databases">
        <title>Micromonospora from Atacama Desert.</title>
        <authorList>
            <person name="Carro L."/>
            <person name="Goodfellow M."/>
            <person name="Klenk H.-P."/>
        </authorList>
    </citation>
    <scope>NUCLEOTIDE SEQUENCE [LARGE SCALE GENOMIC DNA]</scope>
    <source>
        <strain evidence="1 2">LB39</strain>
    </source>
</reference>
<proteinExistence type="predicted"/>